<name>A0A498C7Q8_9GAMM</name>
<evidence type="ECO:0000256" key="3">
    <source>
        <dbReference type="ARBA" id="ARBA00022448"/>
    </source>
</evidence>
<evidence type="ECO:0000256" key="6">
    <source>
        <dbReference type="ARBA" id="ARBA00022989"/>
    </source>
</evidence>
<gene>
    <name evidence="9" type="ORF">DFR31_1035</name>
</gene>
<dbReference type="InterPro" id="IPR052017">
    <property type="entry name" value="TSUP"/>
</dbReference>
<dbReference type="Proteomes" id="UP000275461">
    <property type="component" value="Unassembled WGS sequence"/>
</dbReference>
<feature type="transmembrane region" description="Helical" evidence="8">
    <location>
        <begin position="136"/>
        <end position="157"/>
    </location>
</feature>
<keyword evidence="6 8" id="KW-1133">Transmembrane helix</keyword>
<feature type="transmembrane region" description="Helical" evidence="8">
    <location>
        <begin position="12"/>
        <end position="32"/>
    </location>
</feature>
<dbReference type="Pfam" id="PF01925">
    <property type="entry name" value="TauE"/>
    <property type="match status" value="1"/>
</dbReference>
<evidence type="ECO:0000256" key="1">
    <source>
        <dbReference type="ARBA" id="ARBA00004651"/>
    </source>
</evidence>
<evidence type="ECO:0000256" key="7">
    <source>
        <dbReference type="ARBA" id="ARBA00023136"/>
    </source>
</evidence>
<evidence type="ECO:0000256" key="8">
    <source>
        <dbReference type="RuleBase" id="RU363041"/>
    </source>
</evidence>
<keyword evidence="7 8" id="KW-0472">Membrane</keyword>
<dbReference type="AlphaFoldDB" id="A0A498C7Q8"/>
<feature type="transmembrane region" description="Helical" evidence="8">
    <location>
        <begin position="163"/>
        <end position="182"/>
    </location>
</feature>
<evidence type="ECO:0000256" key="5">
    <source>
        <dbReference type="ARBA" id="ARBA00022692"/>
    </source>
</evidence>
<keyword evidence="3" id="KW-0813">Transport</keyword>
<organism evidence="9 10">
    <name type="scientific">Alkalispirillum mobile</name>
    <dbReference type="NCBI Taxonomy" id="85925"/>
    <lineage>
        <taxon>Bacteria</taxon>
        <taxon>Pseudomonadati</taxon>
        <taxon>Pseudomonadota</taxon>
        <taxon>Gammaproteobacteria</taxon>
        <taxon>Chromatiales</taxon>
        <taxon>Ectothiorhodospiraceae</taxon>
        <taxon>Alkalispirillum</taxon>
    </lineage>
</organism>
<feature type="transmembrane region" description="Helical" evidence="8">
    <location>
        <begin position="106"/>
        <end position="124"/>
    </location>
</feature>
<feature type="transmembrane region" description="Helical" evidence="8">
    <location>
        <begin position="234"/>
        <end position="252"/>
    </location>
</feature>
<accession>A0A498C7Q8</accession>
<keyword evidence="10" id="KW-1185">Reference proteome</keyword>
<protein>
    <recommendedName>
        <fullName evidence="8">Probable membrane transporter protein</fullName>
    </recommendedName>
</protein>
<keyword evidence="5 8" id="KW-0812">Transmembrane</keyword>
<evidence type="ECO:0000256" key="4">
    <source>
        <dbReference type="ARBA" id="ARBA00022475"/>
    </source>
</evidence>
<proteinExistence type="inferred from homology"/>
<feature type="transmembrane region" description="Helical" evidence="8">
    <location>
        <begin position="80"/>
        <end position="100"/>
    </location>
</feature>
<feature type="transmembrane region" description="Helical" evidence="8">
    <location>
        <begin position="38"/>
        <end position="60"/>
    </location>
</feature>
<evidence type="ECO:0000313" key="10">
    <source>
        <dbReference type="Proteomes" id="UP000275461"/>
    </source>
</evidence>
<comment type="caution">
    <text evidence="9">The sequence shown here is derived from an EMBL/GenBank/DDBJ whole genome shotgun (WGS) entry which is preliminary data.</text>
</comment>
<dbReference type="InterPro" id="IPR002781">
    <property type="entry name" value="TM_pro_TauE-like"/>
</dbReference>
<dbReference type="OrthoDB" id="5739612at2"/>
<sequence length="253" mass="26610">MESLVTSGELTPGIVAYATLAVFLAGIVRGYTGFGFSALVLLLLSLVFPPAAVVPVLLLLEIIASLHMLPAVWRQVDRRILTWLMLGSCISVPAGVFLLASLPDDMMRLIISLLVLASALLLWTGFRFRSEAGRGLVFGTGIVSGAMTGAAGVGGLIVVVMFLSANVSIVVVRATMVAFLLLKDILTIGVAGAYALVSTYTLLVAGAMVVPLFIGIKVGHRLFNVANPDRFKQFVLVLLMVLSVAGVARAILS</sequence>
<comment type="similarity">
    <text evidence="2 8">Belongs to the 4-toluene sulfonate uptake permease (TSUP) (TC 2.A.102) family.</text>
</comment>
<dbReference type="GO" id="GO:0005886">
    <property type="term" value="C:plasma membrane"/>
    <property type="evidence" value="ECO:0007669"/>
    <property type="project" value="UniProtKB-SubCell"/>
</dbReference>
<keyword evidence="4 8" id="KW-1003">Cell membrane</keyword>
<dbReference type="EMBL" id="RCDA01000001">
    <property type="protein sequence ID" value="RLK51119.1"/>
    <property type="molecule type" value="Genomic_DNA"/>
</dbReference>
<comment type="subcellular location">
    <subcellularLocation>
        <location evidence="1 8">Cell membrane</location>
        <topology evidence="1 8">Multi-pass membrane protein</topology>
    </subcellularLocation>
</comment>
<dbReference type="PANTHER" id="PTHR30269:SF37">
    <property type="entry name" value="MEMBRANE TRANSPORTER PROTEIN"/>
    <property type="match status" value="1"/>
</dbReference>
<evidence type="ECO:0000313" key="9">
    <source>
        <dbReference type="EMBL" id="RLK51119.1"/>
    </source>
</evidence>
<evidence type="ECO:0000256" key="2">
    <source>
        <dbReference type="ARBA" id="ARBA00009142"/>
    </source>
</evidence>
<feature type="transmembrane region" description="Helical" evidence="8">
    <location>
        <begin position="194"/>
        <end position="214"/>
    </location>
</feature>
<reference evidence="9 10" key="1">
    <citation type="submission" date="2018-10" db="EMBL/GenBank/DDBJ databases">
        <title>Genomic Encyclopedia of Type Strains, Phase IV (KMG-IV): sequencing the most valuable type-strain genomes for metagenomic binning, comparative biology and taxonomic classification.</title>
        <authorList>
            <person name="Goeker M."/>
        </authorList>
    </citation>
    <scope>NUCLEOTIDE SEQUENCE [LARGE SCALE GENOMIC DNA]</scope>
    <source>
        <strain evidence="9 10">DSM 12769</strain>
    </source>
</reference>
<dbReference type="PANTHER" id="PTHR30269">
    <property type="entry name" value="TRANSMEMBRANE PROTEIN YFCA"/>
    <property type="match status" value="1"/>
</dbReference>